<evidence type="ECO:0000256" key="5">
    <source>
        <dbReference type="ARBA" id="ARBA00022692"/>
    </source>
</evidence>
<feature type="transmembrane region" description="Helical" evidence="8">
    <location>
        <begin position="107"/>
        <end position="127"/>
    </location>
</feature>
<feature type="transmembrane region" description="Helical" evidence="8">
    <location>
        <begin position="15"/>
        <end position="48"/>
    </location>
</feature>
<evidence type="ECO:0000256" key="2">
    <source>
        <dbReference type="ARBA" id="ARBA00009142"/>
    </source>
</evidence>
<evidence type="ECO:0000313" key="9">
    <source>
        <dbReference type="EMBL" id="OYQ18174.1"/>
    </source>
</evidence>
<name>A0A255XP72_9PROT</name>
<feature type="transmembrane region" description="Helical" evidence="8">
    <location>
        <begin position="237"/>
        <end position="255"/>
    </location>
</feature>
<feature type="transmembrane region" description="Helical" evidence="8">
    <location>
        <begin position="195"/>
        <end position="217"/>
    </location>
</feature>
<evidence type="ECO:0000256" key="7">
    <source>
        <dbReference type="ARBA" id="ARBA00023136"/>
    </source>
</evidence>
<dbReference type="Pfam" id="PF01925">
    <property type="entry name" value="TauE"/>
    <property type="match status" value="1"/>
</dbReference>
<keyword evidence="3" id="KW-0813">Transport</keyword>
<keyword evidence="10" id="KW-1185">Reference proteome</keyword>
<evidence type="ECO:0000256" key="6">
    <source>
        <dbReference type="ARBA" id="ARBA00022989"/>
    </source>
</evidence>
<reference evidence="9 10" key="1">
    <citation type="submission" date="2017-07" db="EMBL/GenBank/DDBJ databases">
        <title>Elstera cyanobacteriorum sp. nov., a novel bacterium isolated from cyanobacterial aggregates in a eutrophic lake.</title>
        <authorList>
            <person name="Cai H."/>
        </authorList>
    </citation>
    <scope>NUCLEOTIDE SEQUENCE [LARGE SCALE GENOMIC DNA]</scope>
    <source>
        <strain evidence="9 10">TH019</strain>
    </source>
</reference>
<comment type="similarity">
    <text evidence="2 8">Belongs to the 4-toluene sulfonate uptake permease (TSUP) (TC 2.A.102) family.</text>
</comment>
<evidence type="ECO:0000256" key="4">
    <source>
        <dbReference type="ARBA" id="ARBA00022475"/>
    </source>
</evidence>
<keyword evidence="7 8" id="KW-0472">Membrane</keyword>
<dbReference type="GO" id="GO:0005886">
    <property type="term" value="C:plasma membrane"/>
    <property type="evidence" value="ECO:0007669"/>
    <property type="project" value="UniProtKB-SubCell"/>
</dbReference>
<sequence>MFDLLSLDGLGPTVLLGLFFLAMLAGFVDSIAGGGGLLVIPALFAVGLTPAQVFGTSKLGACFGSFSASMTFVRRGEVELRPMVGIIAATFLGSVLGALTLQIIDAGILRGLIPFLLIAIAVYMLLAKNAGAFETHRRLGELAFALIFGIGLGFYDGFFGPGTGSFWALAYVTMAGYTLRRATGHAKIVNFTSNIAAFLVLAGGGHVLWGVGVILAAGQFIGARFGAKLVLSKGAKLVRPMLVIMSLAITARLLAQDPDHPLSRFGLSVWRAIVG</sequence>
<dbReference type="PANTHER" id="PTHR30269">
    <property type="entry name" value="TRANSMEMBRANE PROTEIN YFCA"/>
    <property type="match status" value="1"/>
</dbReference>
<dbReference type="AlphaFoldDB" id="A0A255XP72"/>
<evidence type="ECO:0000256" key="8">
    <source>
        <dbReference type="RuleBase" id="RU363041"/>
    </source>
</evidence>
<protein>
    <recommendedName>
        <fullName evidence="8">Probable membrane transporter protein</fullName>
    </recommendedName>
</protein>
<accession>A0A255XP72</accession>
<comment type="caution">
    <text evidence="9">The sequence shown here is derived from an EMBL/GenBank/DDBJ whole genome shotgun (WGS) entry which is preliminary data.</text>
</comment>
<organism evidence="9 10">
    <name type="scientific">Elstera cyanobacteriorum</name>
    <dbReference type="NCBI Taxonomy" id="2022747"/>
    <lineage>
        <taxon>Bacteria</taxon>
        <taxon>Pseudomonadati</taxon>
        <taxon>Pseudomonadota</taxon>
        <taxon>Alphaproteobacteria</taxon>
        <taxon>Rhodospirillales</taxon>
        <taxon>Rhodospirillaceae</taxon>
        <taxon>Elstera</taxon>
    </lineage>
</organism>
<gene>
    <name evidence="9" type="ORF">CHR90_14575</name>
</gene>
<evidence type="ECO:0000256" key="1">
    <source>
        <dbReference type="ARBA" id="ARBA00004651"/>
    </source>
</evidence>
<evidence type="ECO:0000313" key="10">
    <source>
        <dbReference type="Proteomes" id="UP000216361"/>
    </source>
</evidence>
<dbReference type="EMBL" id="NOXS01000033">
    <property type="protein sequence ID" value="OYQ18174.1"/>
    <property type="molecule type" value="Genomic_DNA"/>
</dbReference>
<dbReference type="InterPro" id="IPR052017">
    <property type="entry name" value="TSUP"/>
</dbReference>
<feature type="transmembrane region" description="Helical" evidence="8">
    <location>
        <begin position="80"/>
        <end position="101"/>
    </location>
</feature>
<dbReference type="InterPro" id="IPR002781">
    <property type="entry name" value="TM_pro_TauE-like"/>
</dbReference>
<dbReference type="OrthoDB" id="554695at2"/>
<dbReference type="Proteomes" id="UP000216361">
    <property type="component" value="Unassembled WGS sequence"/>
</dbReference>
<keyword evidence="5 8" id="KW-0812">Transmembrane</keyword>
<keyword evidence="6 8" id="KW-1133">Transmembrane helix</keyword>
<dbReference type="RefSeq" id="WP_094409735.1">
    <property type="nucleotide sequence ID" value="NZ_BMJZ01000002.1"/>
</dbReference>
<comment type="subcellular location">
    <subcellularLocation>
        <location evidence="1 8">Cell membrane</location>
        <topology evidence="1 8">Multi-pass membrane protein</topology>
    </subcellularLocation>
</comment>
<keyword evidence="4 8" id="KW-1003">Cell membrane</keyword>
<dbReference type="PANTHER" id="PTHR30269:SF0">
    <property type="entry name" value="MEMBRANE TRANSPORTER PROTEIN YFCA-RELATED"/>
    <property type="match status" value="1"/>
</dbReference>
<proteinExistence type="inferred from homology"/>
<feature type="transmembrane region" description="Helical" evidence="8">
    <location>
        <begin position="139"/>
        <end position="158"/>
    </location>
</feature>
<evidence type="ECO:0000256" key="3">
    <source>
        <dbReference type="ARBA" id="ARBA00022448"/>
    </source>
</evidence>